<dbReference type="PaxDb" id="44689-DDB0238695"/>
<keyword evidence="6" id="KW-1185">Reference proteome</keyword>
<dbReference type="KEGG" id="ddi:DDB_G0288815"/>
<keyword evidence="2" id="KW-0732">Signal</keyword>
<dbReference type="InParanoid" id="Q54ID9"/>
<dbReference type="InterPro" id="IPR055462">
    <property type="entry name" value="DUF7034"/>
</dbReference>
<dbReference type="Pfam" id="PF23034">
    <property type="entry name" value="DUF7035"/>
    <property type="match status" value="1"/>
</dbReference>
<feature type="chain" id="PRO_5004250045" evidence="2">
    <location>
        <begin position="23"/>
        <end position="1390"/>
    </location>
</feature>
<dbReference type="eggNOG" id="ENOG502SC7H">
    <property type="taxonomic scope" value="Eukaryota"/>
</dbReference>
<evidence type="ECO:0000313" key="5">
    <source>
        <dbReference type="EMBL" id="EAL63029.2"/>
    </source>
</evidence>
<comment type="caution">
    <text evidence="5">The sequence shown here is derived from an EMBL/GenBank/DDBJ whole genome shotgun (WGS) entry which is preliminary data.</text>
</comment>
<dbReference type="Pfam" id="PF23033">
    <property type="entry name" value="DUF7034"/>
    <property type="match status" value="1"/>
</dbReference>
<evidence type="ECO:0000313" key="6">
    <source>
        <dbReference type="Proteomes" id="UP000002195"/>
    </source>
</evidence>
<dbReference type="PROSITE" id="PS01186">
    <property type="entry name" value="EGF_2"/>
    <property type="match status" value="1"/>
</dbReference>
<gene>
    <name evidence="5" type="ORF">DDB_G0288815</name>
</gene>
<dbReference type="EMBL" id="AAFI02000125">
    <property type="protein sequence ID" value="EAL63029.2"/>
    <property type="molecule type" value="Genomic_DNA"/>
</dbReference>
<dbReference type="RefSeq" id="XP_636538.2">
    <property type="nucleotide sequence ID" value="XM_631446.2"/>
</dbReference>
<dbReference type="Pfam" id="PF25820">
    <property type="entry name" value="DUF7949"/>
    <property type="match status" value="1"/>
</dbReference>
<dbReference type="PhylomeDB" id="Q54ID9"/>
<evidence type="ECO:0000259" key="3">
    <source>
        <dbReference type="PROSITE" id="PS00022"/>
    </source>
</evidence>
<evidence type="ECO:0000256" key="2">
    <source>
        <dbReference type="SAM" id="SignalP"/>
    </source>
</evidence>
<dbReference type="InterPro" id="IPR056645">
    <property type="entry name" value="DUF7743"/>
</dbReference>
<organism evidence="5 6">
    <name type="scientific">Dictyostelium discoideum</name>
    <name type="common">Social amoeba</name>
    <dbReference type="NCBI Taxonomy" id="44689"/>
    <lineage>
        <taxon>Eukaryota</taxon>
        <taxon>Amoebozoa</taxon>
        <taxon>Evosea</taxon>
        <taxon>Eumycetozoa</taxon>
        <taxon>Dictyostelia</taxon>
        <taxon>Dictyosteliales</taxon>
        <taxon>Dictyosteliaceae</taxon>
        <taxon>Dictyostelium</taxon>
    </lineage>
</organism>
<feature type="transmembrane region" description="Helical" evidence="1">
    <location>
        <begin position="1347"/>
        <end position="1369"/>
    </location>
</feature>
<dbReference type="Pfam" id="PF24893">
    <property type="entry name" value="DUF7743"/>
    <property type="match status" value="1"/>
</dbReference>
<name>Q54ID9_DICDI</name>
<dbReference type="InterPro" id="IPR054484">
    <property type="entry name" value="ComC_SSD"/>
</dbReference>
<evidence type="ECO:0000256" key="1">
    <source>
        <dbReference type="SAM" id="Phobius"/>
    </source>
</evidence>
<dbReference type="VEuPathDB" id="AmoebaDB:DDB_G0288815"/>
<accession>Q54ID9</accession>
<feature type="domain" description="EGF-like" evidence="3 4">
    <location>
        <begin position="1070"/>
        <end position="1081"/>
    </location>
</feature>
<dbReference type="InterPro" id="IPR000742">
    <property type="entry name" value="EGF"/>
</dbReference>
<dbReference type="InterPro" id="IPR057709">
    <property type="entry name" value="DUF7949"/>
</dbReference>
<dbReference type="PANTHER" id="PTHR31378">
    <property type="entry name" value="EGF-LIKE DOMAIN-CONTAINING PROTEIN-RELATED-RELATED"/>
    <property type="match status" value="1"/>
</dbReference>
<dbReference type="PANTHER" id="PTHR31378:SF29">
    <property type="entry name" value="EGF-LIKE DOMAIN-CONTAINING PROTEIN-RELATED"/>
    <property type="match status" value="1"/>
</dbReference>
<keyword evidence="1" id="KW-0472">Membrane</keyword>
<dbReference type="HOGENOM" id="CLU_004923_0_0_1"/>
<reference evidence="5 6" key="1">
    <citation type="journal article" date="2005" name="Nature">
        <title>The genome of the social amoeba Dictyostelium discoideum.</title>
        <authorList>
            <consortium name="The Dictyostelium discoideum Sequencing Consortium"/>
            <person name="Eichinger L."/>
            <person name="Pachebat J.A."/>
            <person name="Glockner G."/>
            <person name="Rajandream M.A."/>
            <person name="Sucgang R."/>
            <person name="Berriman M."/>
            <person name="Song J."/>
            <person name="Olsen R."/>
            <person name="Szafranski K."/>
            <person name="Xu Q."/>
            <person name="Tunggal B."/>
            <person name="Kummerfeld S."/>
            <person name="Madera M."/>
            <person name="Konfortov B.A."/>
            <person name="Rivero F."/>
            <person name="Bankier A.T."/>
            <person name="Lehmann R."/>
            <person name="Hamlin N."/>
            <person name="Davies R."/>
            <person name="Gaudet P."/>
            <person name="Fey P."/>
            <person name="Pilcher K."/>
            <person name="Chen G."/>
            <person name="Saunders D."/>
            <person name="Sodergren E."/>
            <person name="Davis P."/>
            <person name="Kerhornou A."/>
            <person name="Nie X."/>
            <person name="Hall N."/>
            <person name="Anjard C."/>
            <person name="Hemphill L."/>
            <person name="Bason N."/>
            <person name="Farbrother P."/>
            <person name="Desany B."/>
            <person name="Just E."/>
            <person name="Morio T."/>
            <person name="Rost R."/>
            <person name="Churcher C."/>
            <person name="Cooper J."/>
            <person name="Haydock S."/>
            <person name="van Driessche N."/>
            <person name="Cronin A."/>
            <person name="Goodhead I."/>
            <person name="Muzny D."/>
            <person name="Mourier T."/>
            <person name="Pain A."/>
            <person name="Lu M."/>
            <person name="Harper D."/>
            <person name="Lindsay R."/>
            <person name="Hauser H."/>
            <person name="James K."/>
            <person name="Quiles M."/>
            <person name="Madan Babu M."/>
            <person name="Saito T."/>
            <person name="Buchrieser C."/>
            <person name="Wardroper A."/>
            <person name="Felder M."/>
            <person name="Thangavelu M."/>
            <person name="Johnson D."/>
            <person name="Knights A."/>
            <person name="Loulseged H."/>
            <person name="Mungall K."/>
            <person name="Oliver K."/>
            <person name="Price C."/>
            <person name="Quail M.A."/>
            <person name="Urushihara H."/>
            <person name="Hernandez J."/>
            <person name="Rabbinowitsch E."/>
            <person name="Steffen D."/>
            <person name="Sanders M."/>
            <person name="Ma J."/>
            <person name="Kohara Y."/>
            <person name="Sharp S."/>
            <person name="Simmonds M."/>
            <person name="Spiegler S."/>
            <person name="Tivey A."/>
            <person name="Sugano S."/>
            <person name="White B."/>
            <person name="Walker D."/>
            <person name="Woodward J."/>
            <person name="Winckler T."/>
            <person name="Tanaka Y."/>
            <person name="Shaulsky G."/>
            <person name="Schleicher M."/>
            <person name="Weinstock G."/>
            <person name="Rosenthal A."/>
            <person name="Cox E.C."/>
            <person name="Chisholm R.L."/>
            <person name="Gibbs R."/>
            <person name="Loomis W.F."/>
            <person name="Platzer M."/>
            <person name="Kay R.R."/>
            <person name="Williams J."/>
            <person name="Dear P.H."/>
            <person name="Noegel A.A."/>
            <person name="Barrell B."/>
            <person name="Kuspa A."/>
        </authorList>
    </citation>
    <scope>NUCLEOTIDE SEQUENCE [LARGE SCALE GENOMIC DNA]</scope>
    <source>
        <strain evidence="5 6">AX4</strain>
    </source>
</reference>
<dbReference type="Proteomes" id="UP000002195">
    <property type="component" value="Unassembled WGS sequence"/>
</dbReference>
<sequence>MKQILKSLLIFLIFWINNFCLSQRSYVFLDYTDPSTLNTYPPTSNDDQCKYFIKILVSGQLPPDSLDFDGNNIIYPNIVLASNNETASLFTVSFISEYGNYFISLGVNPWGEISYNYSCIEIDKSKINVETNKLYFSEYTNFASFFKLDGLIYPLELSYDQNLYSISSLGNYYYLVKFKTIAYINSQTNPWRVDILFPGSTMISIFFNDYNESIPEIDSQEIVDIQLRPTNEFYSEMGFQHGPLTTFKSTSKALQTQLFFWDMQGSLHLMAKPLFGIPGNLTYTVLTFPSLQNINYSLSYPNNNNGFTKGFVNSLLTNVIYGGSINDGAATLSHYYDNSSLLNIYSGGYFGLKNYSSKYFYYSFQQRSSEEIGVSLPFPFGFVWGNNSYYHMNVSKLSSLYLADEFTLIFKDPITGQEMKLANIIPVNIVTNYDFPEIINFQTIDIGKFKFIVRINIKSQWGVNFFSIDPIEQIKIIINHEHLISGTIYNGIWEFTLNGLIEQYEKITLVTLCDSFHLFYFGDLFSINYPSETINLPKTKFKNFNYIKDLKNISFFYNNISATNQTISNIMFLNFTNINDYKDQTIGLNLIDSKSLRDLTYDSYFGAGGSLNDAQLKQYYFAEFDSVNNQFQIRFNIPANTIPGRLDFVLSFSNKVHIYSPSLPNSYQLYVYPLNIDIQGPVFTNIIKNPNGNLGWLVTIEDSVNGLDYGVISVYGLIDSSTYNFTIKPSNAVKGDKWKGDYEIYLSNSICITQDYIIKFVQLFDTQGNSATFIKYMDLSDSGPIFFRTITNPFIYFYNDTNINKISITCKNEIFGSNSIPPQLLSFSSSTSQLDVGLINKVDFDFDSFDDLGIKENQFPIVYLSTRKYETIQCISRNTSIFDKSTRFRCSIEIPIGFGYPNGILLSVYGFINNGGYFSGFCSQQLLEMNFSNFISTNGTFTLDQPYIKSSNKISNLGGNLWIFGRGFGVNCTVWVRYIDDIGFNQCVTTTIYSSSILIARIKPTNNSFTIVIKTQSTKSNEFIINPIGFYYNYTAPTSPPLPTNPPKKCLGNPECGGRNNGYCNNGIGCVCYTPWLGEDCTSKVIVIPQPSTNTTNPTTEIPINGGNNTKDNNLYRSLISLVSLRELDFNNKQVKLFNFEKWVYSEINNTTNKYLTTISNKNSVGEIVETNITVVLQWFEKNDTVIFAGQTLRMNPSSIKYTVNITSYSFAQNLNHLQLIMSASLQSSKTDDICSSKLFGNTSDGDNSNFMKLKVNDHSVYGRFIKRAIVDNKIISVDNSILDDSINPDSNSHKSETFIGISIPFYSDSVLVDPDFSLLIDNSPASSNDENSICASSSSKLSKVQIAGIIIGSVGFTAVAIISTIYIIRKRKEQQTIINKMKRVSQSVN</sequence>
<dbReference type="dictyBase" id="DDB_G0288815"/>
<feature type="signal peptide" evidence="2">
    <location>
        <begin position="1"/>
        <end position="22"/>
    </location>
</feature>
<dbReference type="InterPro" id="IPR055463">
    <property type="entry name" value="DUF7035"/>
</dbReference>
<keyword evidence="1" id="KW-0812">Transmembrane</keyword>
<dbReference type="PROSITE" id="PS00022">
    <property type="entry name" value="EGF_1"/>
    <property type="match status" value="1"/>
</dbReference>
<protein>
    <submittedName>
        <fullName evidence="5">EGF-like domain-containing protein</fullName>
    </submittedName>
</protein>
<evidence type="ECO:0000259" key="4">
    <source>
        <dbReference type="PROSITE" id="PS01186"/>
    </source>
</evidence>
<dbReference type="Pfam" id="PF22933">
    <property type="entry name" value="ComC_SSD"/>
    <property type="match status" value="1"/>
</dbReference>
<dbReference type="AlphaFoldDB" id="Q54ID9"/>
<dbReference type="GeneID" id="8626823"/>
<keyword evidence="1" id="KW-1133">Transmembrane helix</keyword>
<dbReference type="FunCoup" id="Q54ID9">
    <property type="interactions" value="141"/>
</dbReference>
<dbReference type="OMA" id="QYTINIT"/>
<proteinExistence type="predicted"/>